<name>A0A6V1ACX7_9STRA</name>
<dbReference type="PANTHER" id="PTHR44176:SF1">
    <property type="entry name" value="DNAJ HOMOLOG SUBFAMILY C MEMBER 25"/>
    <property type="match status" value="1"/>
</dbReference>
<dbReference type="SUPFAM" id="SSF46565">
    <property type="entry name" value="Chaperone J-domain"/>
    <property type="match status" value="1"/>
</dbReference>
<keyword evidence="2 7" id="KW-0812">Transmembrane</keyword>
<comment type="subcellular location">
    <subcellularLocation>
        <location evidence="1">Membrane</location>
        <topology evidence="1">Multi-pass membrane protein</topology>
    </subcellularLocation>
</comment>
<organism evidence="10">
    <name type="scientific">Skeletonema marinoi</name>
    <dbReference type="NCBI Taxonomy" id="267567"/>
    <lineage>
        <taxon>Eukaryota</taxon>
        <taxon>Sar</taxon>
        <taxon>Stramenopiles</taxon>
        <taxon>Ochrophyta</taxon>
        <taxon>Bacillariophyta</taxon>
        <taxon>Coscinodiscophyceae</taxon>
        <taxon>Thalassiosirophycidae</taxon>
        <taxon>Thalassiosirales</taxon>
        <taxon>Skeletonemataceae</taxon>
        <taxon>Skeletonema</taxon>
        <taxon>Skeletonema marinoi-dohrnii complex</taxon>
    </lineage>
</organism>
<feature type="signal peptide" evidence="8">
    <location>
        <begin position="1"/>
        <end position="33"/>
    </location>
</feature>
<keyword evidence="3 7" id="KW-1133">Transmembrane helix</keyword>
<dbReference type="InterPro" id="IPR001623">
    <property type="entry name" value="DnaJ_domain"/>
</dbReference>
<keyword evidence="5" id="KW-0143">Chaperone</keyword>
<feature type="compositionally biased region" description="Basic residues" evidence="6">
    <location>
        <begin position="408"/>
        <end position="420"/>
    </location>
</feature>
<dbReference type="PROSITE" id="PS50076">
    <property type="entry name" value="DNAJ_2"/>
    <property type="match status" value="1"/>
</dbReference>
<feature type="compositionally biased region" description="Basic and acidic residues" evidence="6">
    <location>
        <begin position="277"/>
        <end position="287"/>
    </location>
</feature>
<proteinExistence type="predicted"/>
<evidence type="ECO:0000256" key="6">
    <source>
        <dbReference type="SAM" id="MobiDB-lite"/>
    </source>
</evidence>
<feature type="compositionally biased region" description="Low complexity" evidence="6">
    <location>
        <begin position="39"/>
        <end position="54"/>
    </location>
</feature>
<feature type="transmembrane region" description="Helical" evidence="7">
    <location>
        <begin position="194"/>
        <end position="212"/>
    </location>
</feature>
<keyword evidence="8" id="KW-0732">Signal</keyword>
<feature type="region of interest" description="Disordered" evidence="6">
    <location>
        <begin position="398"/>
        <end position="434"/>
    </location>
</feature>
<dbReference type="InterPro" id="IPR044632">
    <property type="entry name" value="DNAJC25-like"/>
</dbReference>
<dbReference type="PROSITE" id="PS51257">
    <property type="entry name" value="PROKAR_LIPOPROTEIN"/>
    <property type="match status" value="1"/>
</dbReference>
<sequence length="434" mass="49239">MTANARLAPCRRVWCTLFLLCIVVFSSCATVMAQESDNGAAASAESGSSSSESSKGSEEAPKKEEPQSPKVKQNNASSSSSSDDWGSFYDPNNIFCGKYDCYKILGFDYETWGSAPPTLKEITKSYRGLSRLWHPDKNKAKGAREKFVAIAKAYEILTNSEKRKEFDYYRDRPDEYFQKYGSSVLWTYAPKSDASIIGLVLFILANLFTYYAQRNKYDKVANHLIRAAVEDWSAREGGSTESIEIREKALAILAENREKAIEAAQSNGDTPKKKEKGPRLTSKEKREKEQVELRPICAKLVNEIDDFGAGFRKPTYKDLLVIKMVKWPYYLGSATLWWSKYGIRRMRKLELNAEEREVLTKNAVGEVAWAASSDEERATMVTLELWVSDNLVEWREEQDMKREGLSANKRKQIKKLRKKGSGGDYGNDDDLHLD</sequence>
<feature type="chain" id="PRO_5030160690" description="J domain-containing protein" evidence="8">
    <location>
        <begin position="34"/>
        <end position="434"/>
    </location>
</feature>
<evidence type="ECO:0000259" key="9">
    <source>
        <dbReference type="PROSITE" id="PS50076"/>
    </source>
</evidence>
<reference evidence="10" key="1">
    <citation type="submission" date="2021-01" db="EMBL/GenBank/DDBJ databases">
        <authorList>
            <person name="Corre E."/>
            <person name="Pelletier E."/>
            <person name="Niang G."/>
            <person name="Scheremetjew M."/>
            <person name="Finn R."/>
            <person name="Kale V."/>
            <person name="Holt S."/>
            <person name="Cochrane G."/>
            <person name="Meng A."/>
            <person name="Brown T."/>
            <person name="Cohen L."/>
        </authorList>
    </citation>
    <scope>NUCLEOTIDE SEQUENCE</scope>
    <source>
        <strain evidence="10">SM1012Den-03</strain>
    </source>
</reference>
<protein>
    <recommendedName>
        <fullName evidence="9">J domain-containing protein</fullName>
    </recommendedName>
</protein>
<dbReference type="Gene3D" id="1.10.287.110">
    <property type="entry name" value="DnaJ domain"/>
    <property type="match status" value="1"/>
</dbReference>
<dbReference type="CDD" id="cd06257">
    <property type="entry name" value="DnaJ"/>
    <property type="match status" value="1"/>
</dbReference>
<gene>
    <name evidence="10" type="ORF">SMAR0320_LOCUS13096</name>
</gene>
<feature type="domain" description="J" evidence="9">
    <location>
        <begin position="100"/>
        <end position="170"/>
    </location>
</feature>
<dbReference type="AlphaFoldDB" id="A0A6V1ACX7"/>
<accession>A0A6V1ACX7</accession>
<dbReference type="Pfam" id="PF00226">
    <property type="entry name" value="DnaJ"/>
    <property type="match status" value="1"/>
</dbReference>
<evidence type="ECO:0000256" key="5">
    <source>
        <dbReference type="ARBA" id="ARBA00023186"/>
    </source>
</evidence>
<evidence type="ECO:0000256" key="1">
    <source>
        <dbReference type="ARBA" id="ARBA00004141"/>
    </source>
</evidence>
<evidence type="ECO:0000256" key="3">
    <source>
        <dbReference type="ARBA" id="ARBA00022989"/>
    </source>
</evidence>
<evidence type="ECO:0000256" key="8">
    <source>
        <dbReference type="SAM" id="SignalP"/>
    </source>
</evidence>
<dbReference type="PANTHER" id="PTHR44176">
    <property type="entry name" value="DNAJ HOMOLOG SUBFAMILY C MEMBER 25"/>
    <property type="match status" value="1"/>
</dbReference>
<dbReference type="PROSITE" id="PS00636">
    <property type="entry name" value="DNAJ_1"/>
    <property type="match status" value="1"/>
</dbReference>
<feature type="region of interest" description="Disordered" evidence="6">
    <location>
        <begin position="263"/>
        <end position="287"/>
    </location>
</feature>
<dbReference type="EMBL" id="HBGZ01018193">
    <property type="protein sequence ID" value="CAD9609035.1"/>
    <property type="molecule type" value="Transcribed_RNA"/>
</dbReference>
<dbReference type="GO" id="GO:0006457">
    <property type="term" value="P:protein folding"/>
    <property type="evidence" value="ECO:0007669"/>
    <property type="project" value="InterPro"/>
</dbReference>
<dbReference type="InterPro" id="IPR036869">
    <property type="entry name" value="J_dom_sf"/>
</dbReference>
<dbReference type="GO" id="GO:0005789">
    <property type="term" value="C:endoplasmic reticulum membrane"/>
    <property type="evidence" value="ECO:0007669"/>
    <property type="project" value="TreeGrafter"/>
</dbReference>
<feature type="region of interest" description="Disordered" evidence="6">
    <location>
        <begin position="39"/>
        <end position="84"/>
    </location>
</feature>
<evidence type="ECO:0000256" key="2">
    <source>
        <dbReference type="ARBA" id="ARBA00022692"/>
    </source>
</evidence>
<dbReference type="SMART" id="SM00271">
    <property type="entry name" value="DnaJ"/>
    <property type="match status" value="1"/>
</dbReference>
<dbReference type="InterPro" id="IPR018253">
    <property type="entry name" value="DnaJ_domain_CS"/>
</dbReference>
<feature type="compositionally biased region" description="Basic and acidic residues" evidence="6">
    <location>
        <begin position="55"/>
        <end position="67"/>
    </location>
</feature>
<evidence type="ECO:0000256" key="7">
    <source>
        <dbReference type="SAM" id="Phobius"/>
    </source>
</evidence>
<evidence type="ECO:0000256" key="4">
    <source>
        <dbReference type="ARBA" id="ARBA00023136"/>
    </source>
</evidence>
<keyword evidence="4 7" id="KW-0472">Membrane</keyword>
<evidence type="ECO:0000313" key="10">
    <source>
        <dbReference type="EMBL" id="CAD9609035.1"/>
    </source>
</evidence>
<dbReference type="PRINTS" id="PR00625">
    <property type="entry name" value="JDOMAIN"/>
</dbReference>